<proteinExistence type="inferred from homology"/>
<organism evidence="8 9">
    <name type="scientific">Alicyclobacillus fodiniaquatilis</name>
    <dbReference type="NCBI Taxonomy" id="1661150"/>
    <lineage>
        <taxon>Bacteria</taxon>
        <taxon>Bacillati</taxon>
        <taxon>Bacillota</taxon>
        <taxon>Bacilli</taxon>
        <taxon>Bacillales</taxon>
        <taxon>Alicyclobacillaceae</taxon>
        <taxon>Alicyclobacillus</taxon>
    </lineage>
</organism>
<evidence type="ECO:0000256" key="3">
    <source>
        <dbReference type="ARBA" id="ARBA00023082"/>
    </source>
</evidence>
<keyword evidence="4" id="KW-0238">DNA-binding</keyword>
<dbReference type="InterPro" id="IPR036388">
    <property type="entry name" value="WH-like_DNA-bd_sf"/>
</dbReference>
<evidence type="ECO:0000256" key="4">
    <source>
        <dbReference type="ARBA" id="ARBA00023125"/>
    </source>
</evidence>
<keyword evidence="2" id="KW-0805">Transcription regulation</keyword>
<dbReference type="InterPro" id="IPR039425">
    <property type="entry name" value="RNA_pol_sigma-70-like"/>
</dbReference>
<reference evidence="9" key="1">
    <citation type="journal article" date="2019" name="Int. J. Syst. Evol. Microbiol.">
        <title>The Global Catalogue of Microorganisms (GCM) 10K type strain sequencing project: providing services to taxonomists for standard genome sequencing and annotation.</title>
        <authorList>
            <consortium name="The Broad Institute Genomics Platform"/>
            <consortium name="The Broad Institute Genome Sequencing Center for Infectious Disease"/>
            <person name="Wu L."/>
            <person name="Ma J."/>
        </authorList>
    </citation>
    <scope>NUCLEOTIDE SEQUENCE [LARGE SCALE GENOMIC DNA]</scope>
    <source>
        <strain evidence="9">CGMCC 1.12286</strain>
    </source>
</reference>
<dbReference type="CDD" id="cd06171">
    <property type="entry name" value="Sigma70_r4"/>
    <property type="match status" value="1"/>
</dbReference>
<keyword evidence="3" id="KW-0731">Sigma factor</keyword>
<dbReference type="InterPro" id="IPR007627">
    <property type="entry name" value="RNA_pol_sigma70_r2"/>
</dbReference>
<dbReference type="SUPFAM" id="SSF88946">
    <property type="entry name" value="Sigma2 domain of RNA polymerase sigma factors"/>
    <property type="match status" value="1"/>
</dbReference>
<keyword evidence="5" id="KW-0804">Transcription</keyword>
<dbReference type="InterPro" id="IPR013249">
    <property type="entry name" value="RNA_pol_sigma70_r4_t2"/>
</dbReference>
<dbReference type="PANTHER" id="PTHR43133">
    <property type="entry name" value="RNA POLYMERASE ECF-TYPE SIGMA FACTO"/>
    <property type="match status" value="1"/>
</dbReference>
<accession>A0ABW4JL42</accession>
<comment type="caution">
    <text evidence="8">The sequence shown here is derived from an EMBL/GenBank/DDBJ whole genome shotgun (WGS) entry which is preliminary data.</text>
</comment>
<dbReference type="InterPro" id="IPR013325">
    <property type="entry name" value="RNA_pol_sigma_r2"/>
</dbReference>
<feature type="domain" description="RNA polymerase sigma factor 70 region 4 type 2" evidence="7">
    <location>
        <begin position="103"/>
        <end position="154"/>
    </location>
</feature>
<dbReference type="NCBIfam" id="TIGR02937">
    <property type="entry name" value="sigma70-ECF"/>
    <property type="match status" value="1"/>
</dbReference>
<dbReference type="Proteomes" id="UP001597079">
    <property type="component" value="Unassembled WGS sequence"/>
</dbReference>
<keyword evidence="9" id="KW-1185">Reference proteome</keyword>
<evidence type="ECO:0000256" key="1">
    <source>
        <dbReference type="ARBA" id="ARBA00010641"/>
    </source>
</evidence>
<dbReference type="SUPFAM" id="SSF88659">
    <property type="entry name" value="Sigma3 and sigma4 domains of RNA polymerase sigma factors"/>
    <property type="match status" value="1"/>
</dbReference>
<dbReference type="RefSeq" id="WP_377945057.1">
    <property type="nucleotide sequence ID" value="NZ_JBHUCX010000086.1"/>
</dbReference>
<dbReference type="Pfam" id="PF08281">
    <property type="entry name" value="Sigma70_r4_2"/>
    <property type="match status" value="1"/>
</dbReference>
<evidence type="ECO:0000313" key="8">
    <source>
        <dbReference type="EMBL" id="MFD1677141.1"/>
    </source>
</evidence>
<dbReference type="InterPro" id="IPR014284">
    <property type="entry name" value="RNA_pol_sigma-70_dom"/>
</dbReference>
<gene>
    <name evidence="8" type="ORF">ACFSB2_20925</name>
</gene>
<evidence type="ECO:0000313" key="9">
    <source>
        <dbReference type="Proteomes" id="UP001597079"/>
    </source>
</evidence>
<evidence type="ECO:0000259" key="6">
    <source>
        <dbReference type="Pfam" id="PF04542"/>
    </source>
</evidence>
<name>A0ABW4JL42_9BACL</name>
<protein>
    <submittedName>
        <fullName evidence="8">RNA polymerase sigma factor</fullName>
    </submittedName>
</protein>
<dbReference type="Pfam" id="PF04542">
    <property type="entry name" value="Sigma70_r2"/>
    <property type="match status" value="1"/>
</dbReference>
<comment type="similarity">
    <text evidence="1">Belongs to the sigma-70 factor family. ECF subfamily.</text>
</comment>
<sequence>MKRRSSEDGVHELFQTYSNDLYRYAFYMLRNESDAKDAVQEIFIRVIRGWEGFRGDSSVKTWLWSIAKNYLHDVERKRKNQRIVQGNGSADFVSVPSDEGYIELQNVILALPESQRQVVTLRLIHDMSTSDTAIILGWTESKVRTILHKAVVKLREYLSEGVDSYGVHRY</sequence>
<feature type="domain" description="RNA polymerase sigma-70 region 2" evidence="6">
    <location>
        <begin position="13"/>
        <end position="79"/>
    </location>
</feature>
<dbReference type="Gene3D" id="1.10.10.10">
    <property type="entry name" value="Winged helix-like DNA-binding domain superfamily/Winged helix DNA-binding domain"/>
    <property type="match status" value="1"/>
</dbReference>
<evidence type="ECO:0000256" key="2">
    <source>
        <dbReference type="ARBA" id="ARBA00023015"/>
    </source>
</evidence>
<evidence type="ECO:0000259" key="7">
    <source>
        <dbReference type="Pfam" id="PF08281"/>
    </source>
</evidence>
<evidence type="ECO:0000256" key="5">
    <source>
        <dbReference type="ARBA" id="ARBA00023163"/>
    </source>
</evidence>
<dbReference type="PANTHER" id="PTHR43133:SF8">
    <property type="entry name" value="RNA POLYMERASE SIGMA FACTOR HI_1459-RELATED"/>
    <property type="match status" value="1"/>
</dbReference>
<dbReference type="InterPro" id="IPR013324">
    <property type="entry name" value="RNA_pol_sigma_r3/r4-like"/>
</dbReference>
<dbReference type="EMBL" id="JBHUCX010000086">
    <property type="protein sequence ID" value="MFD1677141.1"/>
    <property type="molecule type" value="Genomic_DNA"/>
</dbReference>
<dbReference type="Gene3D" id="1.10.1740.10">
    <property type="match status" value="1"/>
</dbReference>